<sequence length="206" mass="22414">MRIPLLLALVPLALSACTADPVWAPDAAVEAAVYRDDSPPSITLFTMINNRSNEGGHSGLMINGDQRVMFDPAGSWWHRTAPERNDVLYGMTPLMLKFYIDYHARETYRVVSQTVEVSPEVATRALQLAEARGAVPKAMCGSATSGILKQLPGFESVSQSLFPARIMDSFGQLPGVETAVYYDDDADDNTAVLMTQQHGAPAQPSR</sequence>
<name>A0A840CGR7_9RHOB</name>
<accession>A0A840CGR7</accession>
<feature type="chain" id="PRO_5032896665" description="Lipoprotein" evidence="1">
    <location>
        <begin position="25"/>
        <end position="206"/>
    </location>
</feature>
<dbReference type="AlphaFoldDB" id="A0A840CGR7"/>
<protein>
    <recommendedName>
        <fullName evidence="4">Lipoprotein</fullName>
    </recommendedName>
</protein>
<evidence type="ECO:0008006" key="4">
    <source>
        <dbReference type="Google" id="ProtNLM"/>
    </source>
</evidence>
<keyword evidence="1" id="KW-0732">Signal</keyword>
<comment type="caution">
    <text evidence="2">The sequence shown here is derived from an EMBL/GenBank/DDBJ whole genome shotgun (WGS) entry which is preliminary data.</text>
</comment>
<dbReference type="Proteomes" id="UP000585681">
    <property type="component" value="Unassembled WGS sequence"/>
</dbReference>
<evidence type="ECO:0000256" key="1">
    <source>
        <dbReference type="SAM" id="SignalP"/>
    </source>
</evidence>
<dbReference type="RefSeq" id="WP_054539856.1">
    <property type="nucleotide sequence ID" value="NZ_JACIEQ010000003.1"/>
</dbReference>
<gene>
    <name evidence="2" type="ORF">GGR17_002517</name>
</gene>
<organism evidence="2 3">
    <name type="scientific">Actibacterium naphthalenivorans</name>
    <dbReference type="NCBI Taxonomy" id="1614693"/>
    <lineage>
        <taxon>Bacteria</taxon>
        <taxon>Pseudomonadati</taxon>
        <taxon>Pseudomonadota</taxon>
        <taxon>Alphaproteobacteria</taxon>
        <taxon>Rhodobacterales</taxon>
        <taxon>Roseobacteraceae</taxon>
        <taxon>Actibacterium</taxon>
    </lineage>
</organism>
<dbReference type="PROSITE" id="PS51257">
    <property type="entry name" value="PROKAR_LIPOPROTEIN"/>
    <property type="match status" value="1"/>
</dbReference>
<evidence type="ECO:0000313" key="2">
    <source>
        <dbReference type="EMBL" id="MBB4022698.1"/>
    </source>
</evidence>
<keyword evidence="3" id="KW-1185">Reference proteome</keyword>
<feature type="signal peptide" evidence="1">
    <location>
        <begin position="1"/>
        <end position="24"/>
    </location>
</feature>
<evidence type="ECO:0000313" key="3">
    <source>
        <dbReference type="Proteomes" id="UP000585681"/>
    </source>
</evidence>
<reference evidence="2" key="1">
    <citation type="submission" date="2020-08" db="EMBL/GenBank/DDBJ databases">
        <title>Genomic Encyclopedia of Type Strains, Phase IV (KMG-IV): sequencing the most valuable type-strain genomes for metagenomic binning, comparative biology and taxonomic classification.</title>
        <authorList>
            <person name="Goeker M."/>
        </authorList>
    </citation>
    <scope>NUCLEOTIDE SEQUENCE [LARGE SCALE GENOMIC DNA]</scope>
    <source>
        <strain evidence="2">DSM 105040</strain>
    </source>
</reference>
<proteinExistence type="predicted"/>
<dbReference type="EMBL" id="JACIEQ010000003">
    <property type="protein sequence ID" value="MBB4022698.1"/>
    <property type="molecule type" value="Genomic_DNA"/>
</dbReference>